<evidence type="ECO:0000313" key="1">
    <source>
        <dbReference type="EMBL" id="MBE7323880.1"/>
    </source>
</evidence>
<dbReference type="EMBL" id="JADCSA010000003">
    <property type="protein sequence ID" value="MBE7323880.1"/>
    <property type="molecule type" value="Genomic_DNA"/>
</dbReference>
<dbReference type="Proteomes" id="UP000756387">
    <property type="component" value="Unassembled WGS sequence"/>
</dbReference>
<comment type="caution">
    <text evidence="1">The sequence shown here is derived from an EMBL/GenBank/DDBJ whole genome shotgun (WGS) entry which is preliminary data.</text>
</comment>
<keyword evidence="2" id="KW-1185">Reference proteome</keyword>
<name>A0ABR9RRU6_9ACTN</name>
<evidence type="ECO:0008006" key="3">
    <source>
        <dbReference type="Google" id="ProtNLM"/>
    </source>
</evidence>
<sequence>MRQVAGAEPVMWGPSMIGFGHLPSTTGKGCVYVKRLDAIDLGVLSELVERAWETNHRETDAD</sequence>
<organism evidence="1 2">
    <name type="scientific">Nocardioides malaquae</name>
    <dbReference type="NCBI Taxonomy" id="2773426"/>
    <lineage>
        <taxon>Bacteria</taxon>
        <taxon>Bacillati</taxon>
        <taxon>Actinomycetota</taxon>
        <taxon>Actinomycetes</taxon>
        <taxon>Propionibacteriales</taxon>
        <taxon>Nocardioidaceae</taxon>
        <taxon>Nocardioides</taxon>
    </lineage>
</organism>
<evidence type="ECO:0000313" key="2">
    <source>
        <dbReference type="Proteomes" id="UP000756387"/>
    </source>
</evidence>
<reference evidence="1 2" key="1">
    <citation type="submission" date="2020-10" db="EMBL/GenBank/DDBJ databases">
        <title>Nocardioides sp. isolated from sludge.</title>
        <authorList>
            <person name="Zhang X."/>
        </authorList>
    </citation>
    <scope>NUCLEOTIDE SEQUENCE [LARGE SCALE GENOMIC DNA]</scope>
    <source>
        <strain evidence="1 2">Y6</strain>
    </source>
</reference>
<gene>
    <name evidence="1" type="ORF">IEQ44_04355</name>
</gene>
<protein>
    <recommendedName>
        <fullName evidence="3">DUF1801 domain-containing protein</fullName>
    </recommendedName>
</protein>
<proteinExistence type="predicted"/>
<accession>A0ABR9RRU6</accession>
<dbReference type="RefSeq" id="WP_193637196.1">
    <property type="nucleotide sequence ID" value="NZ_JADCSA010000003.1"/>
</dbReference>